<proteinExistence type="predicted"/>
<evidence type="ECO:0000313" key="3">
    <source>
        <dbReference type="Proteomes" id="UP000053144"/>
    </source>
</evidence>
<dbReference type="Proteomes" id="UP000053144">
    <property type="component" value="Unassembled WGS sequence"/>
</dbReference>
<keyword evidence="1" id="KW-0732">Signal</keyword>
<gene>
    <name evidence="2" type="ORF">LR48_Vigan477s001200</name>
</gene>
<dbReference type="EMBL" id="KQ258405">
    <property type="protein sequence ID" value="KOM27985.1"/>
    <property type="molecule type" value="Genomic_DNA"/>
</dbReference>
<organism evidence="2 3">
    <name type="scientific">Phaseolus angularis</name>
    <name type="common">Azuki bean</name>
    <name type="synonym">Vigna angularis</name>
    <dbReference type="NCBI Taxonomy" id="3914"/>
    <lineage>
        <taxon>Eukaryota</taxon>
        <taxon>Viridiplantae</taxon>
        <taxon>Streptophyta</taxon>
        <taxon>Embryophyta</taxon>
        <taxon>Tracheophyta</taxon>
        <taxon>Spermatophyta</taxon>
        <taxon>Magnoliopsida</taxon>
        <taxon>eudicotyledons</taxon>
        <taxon>Gunneridae</taxon>
        <taxon>Pentapetalae</taxon>
        <taxon>rosids</taxon>
        <taxon>fabids</taxon>
        <taxon>Fabales</taxon>
        <taxon>Fabaceae</taxon>
        <taxon>Papilionoideae</taxon>
        <taxon>50 kb inversion clade</taxon>
        <taxon>NPAAA clade</taxon>
        <taxon>indigoferoid/millettioid clade</taxon>
        <taxon>Phaseoleae</taxon>
        <taxon>Vigna</taxon>
    </lineage>
</organism>
<reference evidence="3" key="1">
    <citation type="journal article" date="2015" name="Proc. Natl. Acad. Sci. U.S.A.">
        <title>Genome sequencing of adzuki bean (Vigna angularis) provides insight into high starch and low fat accumulation and domestication.</title>
        <authorList>
            <person name="Yang K."/>
            <person name="Tian Z."/>
            <person name="Chen C."/>
            <person name="Luo L."/>
            <person name="Zhao B."/>
            <person name="Wang Z."/>
            <person name="Yu L."/>
            <person name="Li Y."/>
            <person name="Sun Y."/>
            <person name="Li W."/>
            <person name="Chen Y."/>
            <person name="Li Y."/>
            <person name="Zhang Y."/>
            <person name="Ai D."/>
            <person name="Zhao J."/>
            <person name="Shang C."/>
            <person name="Ma Y."/>
            <person name="Wu B."/>
            <person name="Wang M."/>
            <person name="Gao L."/>
            <person name="Sun D."/>
            <person name="Zhang P."/>
            <person name="Guo F."/>
            <person name="Wang W."/>
            <person name="Li Y."/>
            <person name="Wang J."/>
            <person name="Varshney R.K."/>
            <person name="Wang J."/>
            <person name="Ling H.Q."/>
            <person name="Wan P."/>
        </authorList>
    </citation>
    <scope>NUCLEOTIDE SEQUENCE</scope>
    <source>
        <strain evidence="3">cv. Jingnong 6</strain>
    </source>
</reference>
<feature type="chain" id="PRO_5005594638" description="Secreted protein" evidence="1">
    <location>
        <begin position="21"/>
        <end position="100"/>
    </location>
</feature>
<feature type="signal peptide" evidence="1">
    <location>
        <begin position="1"/>
        <end position="20"/>
    </location>
</feature>
<evidence type="ECO:0000256" key="1">
    <source>
        <dbReference type="SAM" id="SignalP"/>
    </source>
</evidence>
<sequence>MLCTWNMQLTITLKFTSVLCYLAPPPASFPFGKPTELEIYQNIHSNTTRQFHKTLEYAPNLHCFLSSAASSLSSGVSSEHPEVASIIWHQEPDIPLTLKS</sequence>
<dbReference type="Gramene" id="KOM27985">
    <property type="protein sequence ID" value="KOM27985"/>
    <property type="gene ID" value="LR48_Vigan477s001200"/>
</dbReference>
<dbReference type="AlphaFoldDB" id="A0A0L9TBL1"/>
<evidence type="ECO:0008006" key="4">
    <source>
        <dbReference type="Google" id="ProtNLM"/>
    </source>
</evidence>
<name>A0A0L9TBL1_PHAAN</name>
<accession>A0A0L9TBL1</accession>
<protein>
    <recommendedName>
        <fullName evidence="4">Secreted protein</fullName>
    </recommendedName>
</protein>
<evidence type="ECO:0000313" key="2">
    <source>
        <dbReference type="EMBL" id="KOM27985.1"/>
    </source>
</evidence>